<keyword evidence="2" id="KW-1185">Reference proteome</keyword>
<dbReference type="STRING" id="572546.Arcpr_1483"/>
<dbReference type="eggNOG" id="arCOG10308">
    <property type="taxonomic scope" value="Archaea"/>
</dbReference>
<dbReference type="EMBL" id="CP001857">
    <property type="protein sequence ID" value="ADB58530.1"/>
    <property type="molecule type" value="Genomic_DNA"/>
</dbReference>
<proteinExistence type="predicted"/>
<dbReference type="RefSeq" id="WP_012940866.1">
    <property type="nucleotide sequence ID" value="NC_013741.1"/>
</dbReference>
<organism evidence="1 2">
    <name type="scientific">Archaeoglobus profundus (strain DSM 5631 / JCM 9629 / NBRC 100127 / Av18)</name>
    <dbReference type="NCBI Taxonomy" id="572546"/>
    <lineage>
        <taxon>Archaea</taxon>
        <taxon>Methanobacteriati</taxon>
        <taxon>Methanobacteriota</taxon>
        <taxon>Archaeoglobi</taxon>
        <taxon>Archaeoglobales</taxon>
        <taxon>Archaeoglobaceae</taxon>
        <taxon>Archaeoglobus</taxon>
    </lineage>
</organism>
<name>D2REI6_ARCPA</name>
<dbReference type="AlphaFoldDB" id="D2REI6"/>
<dbReference type="SUPFAM" id="SSF69279">
    <property type="entry name" value="Phage tail proteins"/>
    <property type="match status" value="1"/>
</dbReference>
<dbReference type="Proteomes" id="UP000001901">
    <property type="component" value="Chromosome"/>
</dbReference>
<dbReference type="HOGENOM" id="CLU_059703_1_0_2"/>
<sequence>MPEFWDRMVELQVGSTVITLDDLDIEFVIENDDESKAGTAEIAVYNLGQSKSAFKKDELVQLKAGYKDDYGIVFYGKIDKVWDERDGADVKTVLQASDMTKQLFMAKPICKKYPKGTSIADIVKDLFAEAGIPVGKIEDPGITLEKDMVFGGTTTSTPHAILTEQILPLVNGNKIKGLQLDGALARIGEISDLYTVFVGQDGMGYFVKRNYNAEAIVLDSESGLMEVQDVSEEGKKSAYKVRCIFNWRIRQGTLVQINSITVSGNFKVTKFKHVCRGEEYYTEAEVSPL</sequence>
<gene>
    <name evidence="1" type="ordered locus">Arcpr_1483</name>
</gene>
<dbReference type="PaxDb" id="572546-Arcpr_1483"/>
<accession>D2REI6</accession>
<evidence type="ECO:0000313" key="1">
    <source>
        <dbReference type="EMBL" id="ADB58530.1"/>
    </source>
</evidence>
<evidence type="ECO:0008006" key="3">
    <source>
        <dbReference type="Google" id="ProtNLM"/>
    </source>
</evidence>
<reference evidence="1 2" key="1">
    <citation type="journal article" date="2010" name="Stand. Genomic Sci.">
        <title>Complete genome sequence of Archaeoglobus profundus type strain (AV18).</title>
        <authorList>
            <person name="von Jan M."/>
            <person name="Lapidus A."/>
            <person name="Del Rio T.G."/>
            <person name="Copeland A."/>
            <person name="Tice H."/>
            <person name="Cheng J.F."/>
            <person name="Lucas S."/>
            <person name="Chen F."/>
            <person name="Nolan M."/>
            <person name="Goodwin L."/>
            <person name="Han C."/>
            <person name="Pitluck S."/>
            <person name="Liolios K."/>
            <person name="Ivanova N."/>
            <person name="Mavromatis K."/>
            <person name="Ovchinnikova G."/>
            <person name="Chertkov O."/>
            <person name="Pati A."/>
            <person name="Chen A."/>
            <person name="Palaniappan K."/>
            <person name="Land M."/>
            <person name="Hauser L."/>
            <person name="Chang Y.J."/>
            <person name="Jeffries C.D."/>
            <person name="Saunders E."/>
            <person name="Brettin T."/>
            <person name="Detter J.C."/>
            <person name="Chain P."/>
            <person name="Eichinger K."/>
            <person name="Huber H."/>
            <person name="Spring S."/>
            <person name="Rohde M."/>
            <person name="Goker M."/>
            <person name="Wirth R."/>
            <person name="Woyke T."/>
            <person name="Bristow J."/>
            <person name="Eisen J.A."/>
            <person name="Markowitz V."/>
            <person name="Hugenholtz P."/>
            <person name="Kyrpides N.C."/>
            <person name="Klenk H.P."/>
        </authorList>
    </citation>
    <scope>NUCLEOTIDE SEQUENCE [LARGE SCALE GENOMIC DNA]</scope>
    <source>
        <strain evidence="2">DSM 5631 / JCM 9629 / NBRC 100127 / Av18</strain>
    </source>
</reference>
<dbReference type="KEGG" id="apo:Arcpr_1483"/>
<protein>
    <recommendedName>
        <fullName evidence="3">Phage protein</fullName>
    </recommendedName>
</protein>
<evidence type="ECO:0000313" key="2">
    <source>
        <dbReference type="Proteomes" id="UP000001901"/>
    </source>
</evidence>
<dbReference type="GeneID" id="8740173"/>